<keyword evidence="3" id="KW-1185">Reference proteome</keyword>
<dbReference type="Pfam" id="PF06445">
    <property type="entry name" value="GyrI-like"/>
    <property type="match status" value="1"/>
</dbReference>
<dbReference type="SUPFAM" id="SSF55136">
    <property type="entry name" value="Probable bacterial effector-binding domain"/>
    <property type="match status" value="1"/>
</dbReference>
<name>A0ABV3SRG6_9HYPH</name>
<evidence type="ECO:0000313" key="3">
    <source>
        <dbReference type="Proteomes" id="UP001556692"/>
    </source>
</evidence>
<accession>A0ABV3SRG6</accession>
<protein>
    <submittedName>
        <fullName evidence="2">GyrI-like domain-containing protein</fullName>
    </submittedName>
</protein>
<sequence>MCLLCGPQAPAFGEFGITERPAQDLEGLFWEGTHEEAAAGAVRSVLKTVQARSGDLGRSLWGGSIVGVSWNTGPGRFRTFVGFERGEREAASEEAWTKLALPARKYATVWHSDTDGDVVERYGRMIEWIGMVGHVRPRDGPHHREEYAADVDFDGLPMLRLMLPIA</sequence>
<feature type="domain" description="GyrI-like small molecule binding" evidence="1">
    <location>
        <begin position="17"/>
        <end position="147"/>
    </location>
</feature>
<dbReference type="InterPro" id="IPR011256">
    <property type="entry name" value="Reg_factor_effector_dom_sf"/>
</dbReference>
<evidence type="ECO:0000313" key="2">
    <source>
        <dbReference type="EMBL" id="MEX0409279.1"/>
    </source>
</evidence>
<evidence type="ECO:0000259" key="1">
    <source>
        <dbReference type="Pfam" id="PF06445"/>
    </source>
</evidence>
<reference evidence="2 3" key="1">
    <citation type="submission" date="2024-05" db="EMBL/GenBank/DDBJ databases">
        <authorList>
            <person name="Jiang F."/>
        </authorList>
    </citation>
    <scope>NUCLEOTIDE SEQUENCE [LARGE SCALE GENOMIC DNA]</scope>
    <source>
        <strain evidence="2 3">LZ166</strain>
    </source>
</reference>
<proteinExistence type="predicted"/>
<dbReference type="InterPro" id="IPR029442">
    <property type="entry name" value="GyrI-like"/>
</dbReference>
<comment type="caution">
    <text evidence="2">The sequence shown here is derived from an EMBL/GenBank/DDBJ whole genome shotgun (WGS) entry which is preliminary data.</text>
</comment>
<dbReference type="Proteomes" id="UP001556692">
    <property type="component" value="Unassembled WGS sequence"/>
</dbReference>
<dbReference type="RefSeq" id="WP_367957131.1">
    <property type="nucleotide sequence ID" value="NZ_JBDPGJ010000008.1"/>
</dbReference>
<dbReference type="EMBL" id="JBDPGJ010000008">
    <property type="protein sequence ID" value="MEX0409279.1"/>
    <property type="molecule type" value="Genomic_DNA"/>
</dbReference>
<dbReference type="Gene3D" id="3.20.80.10">
    <property type="entry name" value="Regulatory factor, effector binding domain"/>
    <property type="match status" value="1"/>
</dbReference>
<gene>
    <name evidence="2" type="ORF">ABGN05_26910</name>
</gene>
<organism evidence="2 3">
    <name type="scientific">Aquibium pacificus</name>
    <dbReference type="NCBI Taxonomy" id="3153579"/>
    <lineage>
        <taxon>Bacteria</taxon>
        <taxon>Pseudomonadati</taxon>
        <taxon>Pseudomonadota</taxon>
        <taxon>Alphaproteobacteria</taxon>
        <taxon>Hyphomicrobiales</taxon>
        <taxon>Phyllobacteriaceae</taxon>
        <taxon>Aquibium</taxon>
    </lineage>
</organism>